<evidence type="ECO:0000256" key="6">
    <source>
        <dbReference type="SAM" id="SignalP"/>
    </source>
</evidence>
<feature type="domain" description="OmpA-like" evidence="7">
    <location>
        <begin position="98"/>
        <end position="215"/>
    </location>
</feature>
<reference evidence="8 9" key="1">
    <citation type="submission" date="2023-10" db="EMBL/GenBank/DDBJ databases">
        <title>Complete Genome Sequence of Limnobacter thiooxidans CS-K2T, Isolated from freshwater lake sediments in Bavaria, Germany.</title>
        <authorList>
            <person name="Naruki M."/>
            <person name="Watanabe A."/>
            <person name="Warashina T."/>
            <person name="Morita T."/>
            <person name="Arakawa K."/>
        </authorList>
    </citation>
    <scope>NUCLEOTIDE SEQUENCE [LARGE SCALE GENOMIC DNA]</scope>
    <source>
        <strain evidence="8 9">CS-K2</strain>
    </source>
</reference>
<evidence type="ECO:0000313" key="9">
    <source>
        <dbReference type="Proteomes" id="UP001329151"/>
    </source>
</evidence>
<feature type="compositionally biased region" description="Basic and acidic residues" evidence="5">
    <location>
        <begin position="195"/>
        <end position="205"/>
    </location>
</feature>
<keyword evidence="6" id="KW-0732">Signal</keyword>
<dbReference type="Gene3D" id="3.30.1330.60">
    <property type="entry name" value="OmpA-like domain"/>
    <property type="match status" value="1"/>
</dbReference>
<proteinExistence type="predicted"/>
<dbReference type="AlphaFoldDB" id="A0AA86J006"/>
<keyword evidence="2 4" id="KW-0472">Membrane</keyword>
<dbReference type="InterPro" id="IPR006690">
    <property type="entry name" value="OMPA-like_CS"/>
</dbReference>
<dbReference type="RefSeq" id="WP_130558182.1">
    <property type="nucleotide sequence ID" value="NZ_AP028947.1"/>
</dbReference>
<sequence>MKKMSTLTQVLMAMAIGTASTAAMAHTTDKGEGLSGYVVDASGKVVKDGSGECIRTSYFTAALAIQECDPDLIPKKAAPAPVAAPAPAPEPAPAAPTPVITKVSLEADAYFDFDKATLKQGGKDRIDAEITKLGQVDLNSVIAIGHTDSIGSDAYNQKLSERRAQAVKDYMVSKGVSADRIQIKGMGESQPVADNKSKEGRAKNRRVEIEFNATQKVMK</sequence>
<dbReference type="GO" id="GO:0009279">
    <property type="term" value="C:cell outer membrane"/>
    <property type="evidence" value="ECO:0007669"/>
    <property type="project" value="UniProtKB-SubCell"/>
</dbReference>
<dbReference type="InterPro" id="IPR006664">
    <property type="entry name" value="OMP_bac"/>
</dbReference>
<feature type="region of interest" description="Disordered" evidence="5">
    <location>
        <begin position="186"/>
        <end position="205"/>
    </location>
</feature>
<keyword evidence="9" id="KW-1185">Reference proteome</keyword>
<dbReference type="KEGG" id="lto:RGQ30_08290"/>
<dbReference type="PANTHER" id="PTHR30329">
    <property type="entry name" value="STATOR ELEMENT OF FLAGELLAR MOTOR COMPLEX"/>
    <property type="match status" value="1"/>
</dbReference>
<accession>A0AA86J006</accession>
<dbReference type="Proteomes" id="UP001329151">
    <property type="component" value="Chromosome"/>
</dbReference>
<evidence type="ECO:0000256" key="3">
    <source>
        <dbReference type="ARBA" id="ARBA00023237"/>
    </source>
</evidence>
<dbReference type="EMBL" id="AP028947">
    <property type="protein sequence ID" value="BET25328.1"/>
    <property type="molecule type" value="Genomic_DNA"/>
</dbReference>
<dbReference type="PROSITE" id="PS51123">
    <property type="entry name" value="OMPA_2"/>
    <property type="match status" value="1"/>
</dbReference>
<organism evidence="8 9">
    <name type="scientific">Limnobacter thiooxidans</name>
    <dbReference type="NCBI Taxonomy" id="131080"/>
    <lineage>
        <taxon>Bacteria</taxon>
        <taxon>Pseudomonadati</taxon>
        <taxon>Pseudomonadota</taxon>
        <taxon>Betaproteobacteria</taxon>
        <taxon>Burkholderiales</taxon>
        <taxon>Burkholderiaceae</taxon>
        <taxon>Limnobacter</taxon>
    </lineage>
</organism>
<dbReference type="NCBIfam" id="NF045787">
    <property type="entry name" value="OmpABordt"/>
    <property type="match status" value="1"/>
</dbReference>
<dbReference type="InterPro" id="IPR036737">
    <property type="entry name" value="OmpA-like_sf"/>
</dbReference>
<evidence type="ECO:0000256" key="1">
    <source>
        <dbReference type="ARBA" id="ARBA00004442"/>
    </source>
</evidence>
<feature type="signal peptide" evidence="6">
    <location>
        <begin position="1"/>
        <end position="25"/>
    </location>
</feature>
<dbReference type="PRINTS" id="PR01021">
    <property type="entry name" value="OMPADOMAIN"/>
</dbReference>
<gene>
    <name evidence="8" type="ORF">RGQ30_08290</name>
</gene>
<dbReference type="InterPro" id="IPR006665">
    <property type="entry name" value="OmpA-like"/>
</dbReference>
<dbReference type="PRINTS" id="PR01023">
    <property type="entry name" value="NAFLGMOTY"/>
</dbReference>
<name>A0AA86J006_9BURK</name>
<protein>
    <submittedName>
        <fullName evidence="8">OmpA family protein</fullName>
    </submittedName>
</protein>
<evidence type="ECO:0000256" key="2">
    <source>
        <dbReference type="ARBA" id="ARBA00023136"/>
    </source>
</evidence>
<evidence type="ECO:0000256" key="4">
    <source>
        <dbReference type="PROSITE-ProRule" id="PRU00473"/>
    </source>
</evidence>
<dbReference type="PANTHER" id="PTHR30329:SF21">
    <property type="entry name" value="LIPOPROTEIN YIAD-RELATED"/>
    <property type="match status" value="1"/>
</dbReference>
<dbReference type="PROSITE" id="PS01068">
    <property type="entry name" value="OMPA_1"/>
    <property type="match status" value="1"/>
</dbReference>
<keyword evidence="3" id="KW-0998">Cell outer membrane</keyword>
<evidence type="ECO:0000256" key="5">
    <source>
        <dbReference type="SAM" id="MobiDB-lite"/>
    </source>
</evidence>
<dbReference type="Pfam" id="PF00691">
    <property type="entry name" value="OmpA"/>
    <property type="match status" value="1"/>
</dbReference>
<feature type="chain" id="PRO_5041638468" evidence="6">
    <location>
        <begin position="26"/>
        <end position="219"/>
    </location>
</feature>
<dbReference type="CDD" id="cd07185">
    <property type="entry name" value="OmpA_C-like"/>
    <property type="match status" value="1"/>
</dbReference>
<comment type="subcellular location">
    <subcellularLocation>
        <location evidence="1">Cell outer membrane</location>
    </subcellularLocation>
</comment>
<dbReference type="InterPro" id="IPR050330">
    <property type="entry name" value="Bact_OuterMem_StrucFunc"/>
</dbReference>
<evidence type="ECO:0000313" key="8">
    <source>
        <dbReference type="EMBL" id="BET25328.1"/>
    </source>
</evidence>
<dbReference type="SUPFAM" id="SSF103088">
    <property type="entry name" value="OmpA-like"/>
    <property type="match status" value="1"/>
</dbReference>
<evidence type="ECO:0000259" key="7">
    <source>
        <dbReference type="PROSITE" id="PS51123"/>
    </source>
</evidence>